<evidence type="ECO:0000256" key="3">
    <source>
        <dbReference type="ARBA" id="ARBA00006958"/>
    </source>
</evidence>
<keyword evidence="6" id="KW-0378">Hydrolase</keyword>
<dbReference type="GO" id="GO:0004518">
    <property type="term" value="F:nuclease activity"/>
    <property type="evidence" value="ECO:0007669"/>
    <property type="project" value="UniProtKB-KW"/>
</dbReference>
<keyword evidence="7" id="KW-0539">Nucleus</keyword>
<dbReference type="AlphaFoldDB" id="A0A1B6K783"/>
<dbReference type="EMBL" id="GECU01000394">
    <property type="protein sequence ID" value="JAT07313.1"/>
    <property type="molecule type" value="Transcribed_RNA"/>
</dbReference>
<evidence type="ECO:0000256" key="2">
    <source>
        <dbReference type="ARBA" id="ARBA00004123"/>
    </source>
</evidence>
<name>A0A1B6K783_9HEMI</name>
<comment type="subcellular location">
    <subcellularLocation>
        <location evidence="2">Nucleus</location>
    </subcellularLocation>
</comment>
<comment type="cofactor">
    <cofactor evidence="1">
        <name>a divalent metal cation</name>
        <dbReference type="ChEBI" id="CHEBI:60240"/>
    </cofactor>
</comment>
<dbReference type="GO" id="GO:0046872">
    <property type="term" value="F:metal ion binding"/>
    <property type="evidence" value="ECO:0007669"/>
    <property type="project" value="UniProtKB-KW"/>
</dbReference>
<keyword evidence="5" id="KW-0479">Metal-binding</keyword>
<dbReference type="PANTHER" id="PTHR22930:SF284">
    <property type="entry name" value="DDE TNP4 DOMAIN-CONTAINING PROTEIN"/>
    <property type="match status" value="1"/>
</dbReference>
<evidence type="ECO:0000256" key="4">
    <source>
        <dbReference type="ARBA" id="ARBA00022722"/>
    </source>
</evidence>
<dbReference type="GO" id="GO:0005634">
    <property type="term" value="C:nucleus"/>
    <property type="evidence" value="ECO:0007669"/>
    <property type="project" value="UniProtKB-SubCell"/>
</dbReference>
<evidence type="ECO:0000256" key="1">
    <source>
        <dbReference type="ARBA" id="ARBA00001968"/>
    </source>
</evidence>
<dbReference type="InterPro" id="IPR027806">
    <property type="entry name" value="HARBI1_dom"/>
</dbReference>
<dbReference type="Pfam" id="PF13359">
    <property type="entry name" value="DDE_Tnp_4"/>
    <property type="match status" value="1"/>
</dbReference>
<accession>A0A1B6K783</accession>
<reference evidence="9" key="1">
    <citation type="submission" date="2015-11" db="EMBL/GenBank/DDBJ databases">
        <title>De novo transcriptome assembly of four potential Pierce s Disease insect vectors from Arizona vineyards.</title>
        <authorList>
            <person name="Tassone E.E."/>
        </authorList>
    </citation>
    <scope>NUCLEOTIDE SEQUENCE</scope>
</reference>
<comment type="similarity">
    <text evidence="3">Belongs to the HARBI1 family.</text>
</comment>
<evidence type="ECO:0000256" key="5">
    <source>
        <dbReference type="ARBA" id="ARBA00022723"/>
    </source>
</evidence>
<evidence type="ECO:0000313" key="9">
    <source>
        <dbReference type="EMBL" id="JAT07313.1"/>
    </source>
</evidence>
<sequence>MNIATDFKKYWQVENCVGALDGKHIAILQPPGSGSYFFNYKGFFSVVLLAVVNANYEFMYVNCGVNGRVSDGGVLFETDFGQQLENGQLNLPSPTTFPNNRDVCLPFVFLGDEAFPLKENLMKPYPNKGITHDERIFNCRICRGRRVVENAFGTLANRFQVLQTTIRTSLETTEVIILACCALHNYLRRKSSTYLTPSSVDWENTETAVLTEGEWRKNVRQLLGMKQRNRSGKETSLAEPIRKYYRDFYNNEGQVEFQERMINRR</sequence>
<dbReference type="PANTHER" id="PTHR22930">
    <property type="match status" value="1"/>
</dbReference>
<evidence type="ECO:0000256" key="6">
    <source>
        <dbReference type="ARBA" id="ARBA00022801"/>
    </source>
</evidence>
<evidence type="ECO:0000259" key="8">
    <source>
        <dbReference type="Pfam" id="PF13359"/>
    </source>
</evidence>
<dbReference type="InterPro" id="IPR045249">
    <property type="entry name" value="HARBI1-like"/>
</dbReference>
<keyword evidence="4" id="KW-0540">Nuclease</keyword>
<proteinExistence type="inferred from homology"/>
<protein>
    <recommendedName>
        <fullName evidence="8">DDE Tnp4 domain-containing protein</fullName>
    </recommendedName>
</protein>
<feature type="domain" description="DDE Tnp4" evidence="8">
    <location>
        <begin position="20"/>
        <end position="185"/>
    </location>
</feature>
<dbReference type="GO" id="GO:0016787">
    <property type="term" value="F:hydrolase activity"/>
    <property type="evidence" value="ECO:0007669"/>
    <property type="project" value="UniProtKB-KW"/>
</dbReference>
<organism evidence="9">
    <name type="scientific">Homalodisca liturata</name>
    <dbReference type="NCBI Taxonomy" id="320908"/>
    <lineage>
        <taxon>Eukaryota</taxon>
        <taxon>Metazoa</taxon>
        <taxon>Ecdysozoa</taxon>
        <taxon>Arthropoda</taxon>
        <taxon>Hexapoda</taxon>
        <taxon>Insecta</taxon>
        <taxon>Pterygota</taxon>
        <taxon>Neoptera</taxon>
        <taxon>Paraneoptera</taxon>
        <taxon>Hemiptera</taxon>
        <taxon>Auchenorrhyncha</taxon>
        <taxon>Membracoidea</taxon>
        <taxon>Cicadellidae</taxon>
        <taxon>Cicadellinae</taxon>
        <taxon>Proconiini</taxon>
        <taxon>Homalodisca</taxon>
    </lineage>
</organism>
<evidence type="ECO:0000256" key="7">
    <source>
        <dbReference type="ARBA" id="ARBA00023242"/>
    </source>
</evidence>
<gene>
    <name evidence="9" type="ORF">g.57559</name>
</gene>